<reference evidence="2 3" key="1">
    <citation type="submission" date="2023-03" db="EMBL/GenBank/DDBJ databases">
        <title>High recombination rates correlate with genetic variation in Cardiocondyla obscurior ants.</title>
        <authorList>
            <person name="Errbii M."/>
        </authorList>
    </citation>
    <scope>NUCLEOTIDE SEQUENCE [LARGE SCALE GENOMIC DNA]</scope>
    <source>
        <strain evidence="2">Alpha-2009</strain>
        <tissue evidence="2">Whole body</tissue>
    </source>
</reference>
<dbReference type="EMBL" id="JADYXP020000006">
    <property type="protein sequence ID" value="KAL0121866.1"/>
    <property type="molecule type" value="Genomic_DNA"/>
</dbReference>
<gene>
    <name evidence="2" type="ORF">PUN28_006977</name>
</gene>
<evidence type="ECO:0000256" key="1">
    <source>
        <dbReference type="SAM" id="MobiDB-lite"/>
    </source>
</evidence>
<proteinExistence type="predicted"/>
<organism evidence="2 3">
    <name type="scientific">Cardiocondyla obscurior</name>
    <dbReference type="NCBI Taxonomy" id="286306"/>
    <lineage>
        <taxon>Eukaryota</taxon>
        <taxon>Metazoa</taxon>
        <taxon>Ecdysozoa</taxon>
        <taxon>Arthropoda</taxon>
        <taxon>Hexapoda</taxon>
        <taxon>Insecta</taxon>
        <taxon>Pterygota</taxon>
        <taxon>Neoptera</taxon>
        <taxon>Endopterygota</taxon>
        <taxon>Hymenoptera</taxon>
        <taxon>Apocrita</taxon>
        <taxon>Aculeata</taxon>
        <taxon>Formicoidea</taxon>
        <taxon>Formicidae</taxon>
        <taxon>Myrmicinae</taxon>
        <taxon>Cardiocondyla</taxon>
    </lineage>
</organism>
<dbReference type="AlphaFoldDB" id="A0AAW2G0N8"/>
<feature type="compositionally biased region" description="Basic and acidic residues" evidence="1">
    <location>
        <begin position="42"/>
        <end position="60"/>
    </location>
</feature>
<protein>
    <submittedName>
        <fullName evidence="2">Uncharacterized protein</fullName>
    </submittedName>
</protein>
<dbReference type="Proteomes" id="UP001430953">
    <property type="component" value="Unassembled WGS sequence"/>
</dbReference>
<evidence type="ECO:0000313" key="2">
    <source>
        <dbReference type="EMBL" id="KAL0121866.1"/>
    </source>
</evidence>
<accession>A0AAW2G0N8</accession>
<sequence>MLSHFRNWVTNPGHARWKSRRIPSLSASTLQMHSWCGEEEGRESVGRTSTRERNNLREETGESEESAE</sequence>
<evidence type="ECO:0000313" key="3">
    <source>
        <dbReference type="Proteomes" id="UP001430953"/>
    </source>
</evidence>
<comment type="caution">
    <text evidence="2">The sequence shown here is derived from an EMBL/GenBank/DDBJ whole genome shotgun (WGS) entry which is preliminary data.</text>
</comment>
<keyword evidence="3" id="KW-1185">Reference proteome</keyword>
<name>A0AAW2G0N8_9HYME</name>
<feature type="region of interest" description="Disordered" evidence="1">
    <location>
        <begin position="35"/>
        <end position="68"/>
    </location>
</feature>